<accession>A0A9W2UR77</accession>
<keyword evidence="5" id="KW-1015">Disulfide bond</keyword>
<dbReference type="InterPro" id="IPR036179">
    <property type="entry name" value="Ig-like_dom_sf"/>
</dbReference>
<reference evidence="10" key="1">
    <citation type="submission" date="2025-08" db="UniProtKB">
        <authorList>
            <consortium name="RefSeq"/>
        </authorList>
    </citation>
    <scope>IDENTIFICATION</scope>
    <source>
        <tissue evidence="10">Whole blood</tissue>
    </source>
</reference>
<keyword evidence="2" id="KW-0812">Transmembrane</keyword>
<dbReference type="InterPro" id="IPR050671">
    <property type="entry name" value="CD300_family_receptors"/>
</dbReference>
<evidence type="ECO:0000259" key="8">
    <source>
        <dbReference type="Pfam" id="PF07686"/>
    </source>
</evidence>
<dbReference type="SUPFAM" id="SSF48726">
    <property type="entry name" value="Immunoglobulin"/>
    <property type="match status" value="1"/>
</dbReference>
<evidence type="ECO:0000256" key="4">
    <source>
        <dbReference type="ARBA" id="ARBA00023136"/>
    </source>
</evidence>
<dbReference type="Pfam" id="PF07686">
    <property type="entry name" value="V-set"/>
    <property type="match status" value="1"/>
</dbReference>
<dbReference type="InterPro" id="IPR013106">
    <property type="entry name" value="Ig_V-set"/>
</dbReference>
<comment type="subcellular location">
    <subcellularLocation>
        <location evidence="1">Membrane</location>
    </subcellularLocation>
</comment>
<dbReference type="FunFam" id="2.60.40.10:FF:000370">
    <property type="entry name" value="CMRF35-like molecule 1"/>
    <property type="match status" value="1"/>
</dbReference>
<evidence type="ECO:0000313" key="9">
    <source>
        <dbReference type="Proteomes" id="UP001165780"/>
    </source>
</evidence>
<feature type="signal peptide" evidence="7">
    <location>
        <begin position="1"/>
        <end position="17"/>
    </location>
</feature>
<evidence type="ECO:0000256" key="5">
    <source>
        <dbReference type="ARBA" id="ARBA00023157"/>
    </source>
</evidence>
<name>A0A9W2UR77_PANPR</name>
<evidence type="ECO:0000256" key="7">
    <source>
        <dbReference type="SAM" id="SignalP"/>
    </source>
</evidence>
<dbReference type="PANTHER" id="PTHR11860:SF98">
    <property type="entry name" value="IMMUNOGLOBULIN V-SET DOMAIN-CONTAINING PROTEIN"/>
    <property type="match status" value="1"/>
</dbReference>
<evidence type="ECO:0000256" key="2">
    <source>
        <dbReference type="ARBA" id="ARBA00022692"/>
    </source>
</evidence>
<dbReference type="AlphaFoldDB" id="A0A9W2UR77"/>
<evidence type="ECO:0000256" key="1">
    <source>
        <dbReference type="ARBA" id="ARBA00004370"/>
    </source>
</evidence>
<gene>
    <name evidence="10" type="primary">LOC109276987</name>
</gene>
<dbReference type="GeneID" id="109276987"/>
<feature type="chain" id="PRO_5040888537" evidence="7">
    <location>
        <begin position="18"/>
        <end position="238"/>
    </location>
</feature>
<dbReference type="Gene3D" id="2.60.40.10">
    <property type="entry name" value="Immunoglobulins"/>
    <property type="match status" value="1"/>
</dbReference>
<dbReference type="RefSeq" id="XP_053748695.1">
    <property type="nucleotide sequence ID" value="XM_053892720.1"/>
</dbReference>
<evidence type="ECO:0000313" key="10">
    <source>
        <dbReference type="RefSeq" id="XP_053748695.1"/>
    </source>
</evidence>
<proteinExistence type="predicted"/>
<organism evidence="9 10">
    <name type="scientific">Panthera pardus</name>
    <name type="common">Leopard</name>
    <name type="synonym">Felis pardus</name>
    <dbReference type="NCBI Taxonomy" id="9691"/>
    <lineage>
        <taxon>Eukaryota</taxon>
        <taxon>Metazoa</taxon>
        <taxon>Chordata</taxon>
        <taxon>Craniata</taxon>
        <taxon>Vertebrata</taxon>
        <taxon>Euteleostomi</taxon>
        <taxon>Mammalia</taxon>
        <taxon>Eutheria</taxon>
        <taxon>Laurasiatheria</taxon>
        <taxon>Carnivora</taxon>
        <taxon>Feliformia</taxon>
        <taxon>Felidae</taxon>
        <taxon>Pantherinae</taxon>
        <taxon>Panthera</taxon>
    </lineage>
</organism>
<sequence>MWLLPVVFLLVVQGHFSTCVHRTVRGTAMGTLTVHCTYGQGWESYKKWWCRGYEWDSCKILVKSTGSEQLVKKGRASIQDNHSWRIFTVTLEDLWYDDADTYWCGIEKAGNDLGYKVYVDVDPAPDPTDSPKPVARIPAGRASSPPFTQGINSSQPIVLINPHSRPTSKHKTWIKSTSSRVCPQGQRPPMGQLHRGPPILPSAASVPPRKNFLNVKDGKQGWTIAQPASDLFALYIPY</sequence>
<dbReference type="GO" id="GO:0005886">
    <property type="term" value="C:plasma membrane"/>
    <property type="evidence" value="ECO:0007669"/>
    <property type="project" value="TreeGrafter"/>
</dbReference>
<evidence type="ECO:0000256" key="6">
    <source>
        <dbReference type="SAM" id="MobiDB-lite"/>
    </source>
</evidence>
<dbReference type="GO" id="GO:0004888">
    <property type="term" value="F:transmembrane signaling receptor activity"/>
    <property type="evidence" value="ECO:0007669"/>
    <property type="project" value="TreeGrafter"/>
</dbReference>
<feature type="region of interest" description="Disordered" evidence="6">
    <location>
        <begin position="165"/>
        <end position="194"/>
    </location>
</feature>
<protein>
    <submittedName>
        <fullName evidence="10">CMRF35-like molecule 7 isoform X1</fullName>
    </submittedName>
</protein>
<keyword evidence="4" id="KW-0472">Membrane</keyword>
<dbReference type="Proteomes" id="UP001165780">
    <property type="component" value="Unplaced"/>
</dbReference>
<dbReference type="PANTHER" id="PTHR11860">
    <property type="entry name" value="POLYMERIC-IMMUNOGLOBULIN RECEPTOR"/>
    <property type="match status" value="1"/>
</dbReference>
<dbReference type="InterPro" id="IPR013783">
    <property type="entry name" value="Ig-like_fold"/>
</dbReference>
<feature type="domain" description="Immunoglobulin V-set" evidence="8">
    <location>
        <begin position="24"/>
        <end position="115"/>
    </location>
</feature>
<keyword evidence="3 7" id="KW-0732">Signal</keyword>
<dbReference type="CDD" id="cd05716">
    <property type="entry name" value="IgV_pIgR_like"/>
    <property type="match status" value="1"/>
</dbReference>
<keyword evidence="9" id="KW-1185">Reference proteome</keyword>
<evidence type="ECO:0000256" key="3">
    <source>
        <dbReference type="ARBA" id="ARBA00022729"/>
    </source>
</evidence>